<dbReference type="InterPro" id="IPR045540">
    <property type="entry name" value="YegS/DAGK_C"/>
</dbReference>
<dbReference type="InterPro" id="IPR016064">
    <property type="entry name" value="NAD/diacylglycerol_kinase_sf"/>
</dbReference>
<dbReference type="Proteomes" id="UP000823937">
    <property type="component" value="Unassembled WGS sequence"/>
</dbReference>
<evidence type="ECO:0000256" key="9">
    <source>
        <dbReference type="ARBA" id="ARBA00023209"/>
    </source>
</evidence>
<keyword evidence="7" id="KW-0067">ATP-binding</keyword>
<comment type="cofactor">
    <cofactor evidence="1">
        <name>Mg(2+)</name>
        <dbReference type="ChEBI" id="CHEBI:18420"/>
    </cofactor>
</comment>
<keyword evidence="6 13" id="KW-0418">Kinase</keyword>
<evidence type="ECO:0000313" key="13">
    <source>
        <dbReference type="EMBL" id="HIV74851.1"/>
    </source>
</evidence>
<dbReference type="InterPro" id="IPR005218">
    <property type="entry name" value="Diacylglycerol/lipid_kinase"/>
</dbReference>
<dbReference type="NCBIfam" id="TIGR00147">
    <property type="entry name" value="YegS/Rv2252/BmrU family lipid kinase"/>
    <property type="match status" value="1"/>
</dbReference>
<sequence length="295" mass="33024">MYYFIVNPVAGKGRALQKFQQLQQTSSFPKECSIVYMTTGPNDAANFVASLVKDDKIASIKLLVVIGGDGTIHEVLNGLGDAHAPVHYIKSGSGNDFYRGISEMKEDTIPYYTGEFIQGGKKKVFVNCIGFGFDALVAKLANESKVKRLFNVVGLGRMVYVLALIRALFIYTPTPMQLKIDDKTYHFAKTLFVAVNNHPYMGGGMKINPFAVHDKEDLFVIVAHDLPKWKILLLFLTVFFGMHTRFQGVTTFRGKKIDIRTENNILFQTDGEVNETNGAQMYKTGHYVTIHKHVP</sequence>
<evidence type="ECO:0000256" key="4">
    <source>
        <dbReference type="ARBA" id="ARBA00022679"/>
    </source>
</evidence>
<gene>
    <name evidence="13" type="ORF">H9895_07235</name>
</gene>
<evidence type="ECO:0000256" key="6">
    <source>
        <dbReference type="ARBA" id="ARBA00022777"/>
    </source>
</evidence>
<dbReference type="Gene3D" id="2.60.200.40">
    <property type="match status" value="1"/>
</dbReference>
<feature type="domain" description="DAGKc" evidence="12">
    <location>
        <begin position="1"/>
        <end position="97"/>
    </location>
</feature>
<dbReference type="PROSITE" id="PS50146">
    <property type="entry name" value="DAGK"/>
    <property type="match status" value="1"/>
</dbReference>
<dbReference type="GO" id="GO:0016301">
    <property type="term" value="F:kinase activity"/>
    <property type="evidence" value="ECO:0007669"/>
    <property type="project" value="UniProtKB-KW"/>
</dbReference>
<keyword evidence="5" id="KW-0547">Nucleotide-binding</keyword>
<dbReference type="InterPro" id="IPR017438">
    <property type="entry name" value="ATP-NAD_kinase_N"/>
</dbReference>
<evidence type="ECO:0000313" key="14">
    <source>
        <dbReference type="Proteomes" id="UP000823937"/>
    </source>
</evidence>
<evidence type="ECO:0000256" key="1">
    <source>
        <dbReference type="ARBA" id="ARBA00001946"/>
    </source>
</evidence>
<evidence type="ECO:0000256" key="10">
    <source>
        <dbReference type="ARBA" id="ARBA00023264"/>
    </source>
</evidence>
<name>A0A9D1PLY7_9BACI</name>
<dbReference type="EMBL" id="DXHX01000115">
    <property type="protein sequence ID" value="HIV74851.1"/>
    <property type="molecule type" value="Genomic_DNA"/>
</dbReference>
<dbReference type="Pfam" id="PF19279">
    <property type="entry name" value="YegS_C"/>
    <property type="match status" value="1"/>
</dbReference>
<evidence type="ECO:0000256" key="2">
    <source>
        <dbReference type="ARBA" id="ARBA00005983"/>
    </source>
</evidence>
<dbReference type="AlphaFoldDB" id="A0A9D1PLY7"/>
<evidence type="ECO:0000256" key="8">
    <source>
        <dbReference type="ARBA" id="ARBA00023098"/>
    </source>
</evidence>
<keyword evidence="9" id="KW-0594">Phospholipid biosynthesis</keyword>
<evidence type="ECO:0000256" key="7">
    <source>
        <dbReference type="ARBA" id="ARBA00022840"/>
    </source>
</evidence>
<proteinExistence type="inferred from homology"/>
<keyword evidence="3" id="KW-0444">Lipid biosynthesis</keyword>
<dbReference type="GO" id="GO:0008654">
    <property type="term" value="P:phospholipid biosynthetic process"/>
    <property type="evidence" value="ECO:0007669"/>
    <property type="project" value="UniProtKB-KW"/>
</dbReference>
<feature type="transmembrane region" description="Helical" evidence="11">
    <location>
        <begin position="149"/>
        <end position="171"/>
    </location>
</feature>
<dbReference type="InterPro" id="IPR050187">
    <property type="entry name" value="Lipid_Phosphate_FormReg"/>
</dbReference>
<comment type="similarity">
    <text evidence="2">Belongs to the diacylglycerol/lipid kinase family.</text>
</comment>
<keyword evidence="8" id="KW-0443">Lipid metabolism</keyword>
<dbReference type="GO" id="GO:0005524">
    <property type="term" value="F:ATP binding"/>
    <property type="evidence" value="ECO:0007669"/>
    <property type="project" value="UniProtKB-KW"/>
</dbReference>
<dbReference type="PANTHER" id="PTHR12358:SF54">
    <property type="entry name" value="SPHINGOSINE KINASE RELATED PROTEIN"/>
    <property type="match status" value="1"/>
</dbReference>
<keyword evidence="11" id="KW-0812">Transmembrane</keyword>
<protein>
    <submittedName>
        <fullName evidence="13">YegS/Rv2252/BmrU family lipid kinase</fullName>
    </submittedName>
</protein>
<keyword evidence="11" id="KW-1133">Transmembrane helix</keyword>
<keyword evidence="4" id="KW-0808">Transferase</keyword>
<keyword evidence="11" id="KW-0472">Membrane</keyword>
<evidence type="ECO:0000256" key="3">
    <source>
        <dbReference type="ARBA" id="ARBA00022516"/>
    </source>
</evidence>
<evidence type="ECO:0000256" key="11">
    <source>
        <dbReference type="SAM" id="Phobius"/>
    </source>
</evidence>
<organism evidence="13 14">
    <name type="scientific">Candidatus Pseudogracilibacillus intestinigallinarum</name>
    <dbReference type="NCBI Taxonomy" id="2838742"/>
    <lineage>
        <taxon>Bacteria</taxon>
        <taxon>Bacillati</taxon>
        <taxon>Bacillota</taxon>
        <taxon>Bacilli</taxon>
        <taxon>Bacillales</taxon>
        <taxon>Bacillaceae</taxon>
        <taxon>Pseudogracilibacillus</taxon>
    </lineage>
</organism>
<evidence type="ECO:0000256" key="5">
    <source>
        <dbReference type="ARBA" id="ARBA00022741"/>
    </source>
</evidence>
<dbReference type="Pfam" id="PF00781">
    <property type="entry name" value="DAGK_cat"/>
    <property type="match status" value="1"/>
</dbReference>
<reference evidence="13" key="2">
    <citation type="submission" date="2021-04" db="EMBL/GenBank/DDBJ databases">
        <authorList>
            <person name="Gilroy R."/>
        </authorList>
    </citation>
    <scope>NUCLEOTIDE SEQUENCE</scope>
    <source>
        <strain evidence="13">CHK169-2315</strain>
    </source>
</reference>
<dbReference type="SUPFAM" id="SSF111331">
    <property type="entry name" value="NAD kinase/diacylglycerol kinase-like"/>
    <property type="match status" value="1"/>
</dbReference>
<dbReference type="InterPro" id="IPR001206">
    <property type="entry name" value="Diacylglycerol_kinase_cat_dom"/>
</dbReference>
<reference evidence="13" key="1">
    <citation type="journal article" date="2021" name="PeerJ">
        <title>Extensive microbial diversity within the chicken gut microbiome revealed by metagenomics and culture.</title>
        <authorList>
            <person name="Gilroy R."/>
            <person name="Ravi A."/>
            <person name="Getino M."/>
            <person name="Pursley I."/>
            <person name="Horton D.L."/>
            <person name="Alikhan N.F."/>
            <person name="Baker D."/>
            <person name="Gharbi K."/>
            <person name="Hall N."/>
            <person name="Watson M."/>
            <person name="Adriaenssens E.M."/>
            <person name="Foster-Nyarko E."/>
            <person name="Jarju S."/>
            <person name="Secka A."/>
            <person name="Antonio M."/>
            <person name="Oren A."/>
            <person name="Chaudhuri R.R."/>
            <person name="La Ragione R."/>
            <person name="Hildebrand F."/>
            <person name="Pallen M.J."/>
        </authorList>
    </citation>
    <scope>NUCLEOTIDE SEQUENCE</scope>
    <source>
        <strain evidence="13">CHK169-2315</strain>
    </source>
</reference>
<dbReference type="PANTHER" id="PTHR12358">
    <property type="entry name" value="SPHINGOSINE KINASE"/>
    <property type="match status" value="1"/>
</dbReference>
<dbReference type="Gene3D" id="3.40.50.10330">
    <property type="entry name" value="Probable inorganic polyphosphate/atp-NAD kinase, domain 1"/>
    <property type="match status" value="1"/>
</dbReference>
<comment type="caution">
    <text evidence="13">The sequence shown here is derived from an EMBL/GenBank/DDBJ whole genome shotgun (WGS) entry which is preliminary data.</text>
</comment>
<evidence type="ECO:0000259" key="12">
    <source>
        <dbReference type="PROSITE" id="PS50146"/>
    </source>
</evidence>
<accession>A0A9D1PLY7</accession>
<keyword evidence="10" id="KW-1208">Phospholipid metabolism</keyword>